<evidence type="ECO:0000313" key="2">
    <source>
        <dbReference type="Proteomes" id="UP001607302"/>
    </source>
</evidence>
<keyword evidence="2" id="KW-1185">Reference proteome</keyword>
<protein>
    <submittedName>
        <fullName evidence="1">Cytosolic purine 5'-nucleotidase isoform X2</fullName>
    </submittedName>
</protein>
<sequence>MNQQNVDIVIRSSCCLGRRIRFHQDETIFPEELLNRNILGFNLPHRIDLSRNDRNENDLDSYNEGTHGMWSDKRELGHSRRFCLRALPRFFQQCYEN</sequence>
<organism evidence="1 2">
    <name type="scientific">Vespula squamosa</name>
    <name type="common">Southern yellow jacket</name>
    <name type="synonym">Wasp</name>
    <dbReference type="NCBI Taxonomy" id="30214"/>
    <lineage>
        <taxon>Eukaryota</taxon>
        <taxon>Metazoa</taxon>
        <taxon>Ecdysozoa</taxon>
        <taxon>Arthropoda</taxon>
        <taxon>Hexapoda</taxon>
        <taxon>Insecta</taxon>
        <taxon>Pterygota</taxon>
        <taxon>Neoptera</taxon>
        <taxon>Endopterygota</taxon>
        <taxon>Hymenoptera</taxon>
        <taxon>Apocrita</taxon>
        <taxon>Aculeata</taxon>
        <taxon>Vespoidea</taxon>
        <taxon>Vespidae</taxon>
        <taxon>Vespinae</taxon>
        <taxon>Vespula</taxon>
    </lineage>
</organism>
<comment type="caution">
    <text evidence="1">The sequence shown here is derived from an EMBL/GenBank/DDBJ whole genome shotgun (WGS) entry which is preliminary data.</text>
</comment>
<proteinExistence type="predicted"/>
<reference evidence="1 2" key="1">
    <citation type="journal article" date="2024" name="Ann. Entomol. Soc. Am.">
        <title>Genomic analyses of the southern and eastern yellowjacket wasps (Hymenoptera: Vespidae) reveal evolutionary signatures of social life.</title>
        <authorList>
            <person name="Catto M.A."/>
            <person name="Caine P.B."/>
            <person name="Orr S.E."/>
            <person name="Hunt B.G."/>
            <person name="Goodisman M.A.D."/>
        </authorList>
    </citation>
    <scope>NUCLEOTIDE SEQUENCE [LARGE SCALE GENOMIC DNA]</scope>
    <source>
        <strain evidence="1">233</strain>
        <tissue evidence="1">Head and thorax</tissue>
    </source>
</reference>
<name>A0ABD2A740_VESSQ</name>
<accession>A0ABD2A740</accession>
<evidence type="ECO:0000313" key="1">
    <source>
        <dbReference type="EMBL" id="KAL2716400.1"/>
    </source>
</evidence>
<dbReference type="EMBL" id="JAUDFV010000154">
    <property type="protein sequence ID" value="KAL2716400.1"/>
    <property type="molecule type" value="Genomic_DNA"/>
</dbReference>
<dbReference type="Proteomes" id="UP001607302">
    <property type="component" value="Unassembled WGS sequence"/>
</dbReference>
<gene>
    <name evidence="1" type="ORF">V1478_014076</name>
</gene>
<dbReference type="AlphaFoldDB" id="A0ABD2A740"/>